<proteinExistence type="predicted"/>
<dbReference type="PANTHER" id="PTHR40076">
    <property type="entry name" value="MEMBRANE PROTEIN-RELATED"/>
    <property type="match status" value="1"/>
</dbReference>
<dbReference type="InterPro" id="IPR010380">
    <property type="entry name" value="DUF975"/>
</dbReference>
<sequence length="233" mass="26338">MQNERVMIKQEARDYLNKNYGYNFKLFLITILTYVLLSVATGEPSGWVAFALVLITIVNFFVTISTSYVSLDGLRAEAPTGNPITQQTESLKSKYVWGVIVISLLMSIYTTLWTLLLIVPGIVKSYSYSQALNIYKDSVDAGQPLGYNEAITKSRELMDGHKADLFIMHLSFILWGLLVIVTFGIALFYVYPYFTLAGQNFYKHLVPGRLGLYDLPETVRDAVLQENDEDELS</sequence>
<gene>
    <name evidence="1" type="ORF">IV50_GL000265</name>
</gene>
<dbReference type="PATRIC" id="fig|1629.5.peg.268"/>
<evidence type="ECO:0000313" key="1">
    <source>
        <dbReference type="EMBL" id="KRN46997.1"/>
    </source>
</evidence>
<evidence type="ECO:0008006" key="3">
    <source>
        <dbReference type="Google" id="ProtNLM"/>
    </source>
</evidence>
<evidence type="ECO:0000313" key="2">
    <source>
        <dbReference type="Proteomes" id="UP000051992"/>
    </source>
</evidence>
<dbReference type="RefSeq" id="WP_057743949.1">
    <property type="nucleotide sequence ID" value="NZ_BJLU01000001.1"/>
</dbReference>
<dbReference type="PANTHER" id="PTHR40076:SF1">
    <property type="entry name" value="MEMBRANE PROTEIN"/>
    <property type="match status" value="1"/>
</dbReference>
<dbReference type="AlphaFoldDB" id="A0A0R2H8U9"/>
<accession>A0A0R2H8U9</accession>
<keyword evidence="2" id="KW-1185">Reference proteome</keyword>
<reference evidence="1 2" key="1">
    <citation type="journal article" date="2015" name="Genome Announc.">
        <title>Expanding the biotechnology potential of lactobacilli through comparative genomics of 213 strains and associated genera.</title>
        <authorList>
            <person name="Sun Z."/>
            <person name="Harris H.M."/>
            <person name="McCann A."/>
            <person name="Guo C."/>
            <person name="Argimon S."/>
            <person name="Zhang W."/>
            <person name="Yang X."/>
            <person name="Jeffery I.B."/>
            <person name="Cooney J.C."/>
            <person name="Kagawa T.F."/>
            <person name="Liu W."/>
            <person name="Song Y."/>
            <person name="Salvetti E."/>
            <person name="Wrobel A."/>
            <person name="Rasinkangas P."/>
            <person name="Parkhill J."/>
            <person name="Rea M.C."/>
            <person name="O'Sullivan O."/>
            <person name="Ritari J."/>
            <person name="Douillard F.P."/>
            <person name="Paul Ross R."/>
            <person name="Yang R."/>
            <person name="Briner A.E."/>
            <person name="Felis G.E."/>
            <person name="de Vos W.M."/>
            <person name="Barrangou R."/>
            <person name="Klaenhammer T.R."/>
            <person name="Caufield P.W."/>
            <person name="Cui Y."/>
            <person name="Zhang H."/>
            <person name="O'Toole P.W."/>
        </authorList>
    </citation>
    <scope>NUCLEOTIDE SEQUENCE [LARGE SCALE GENOMIC DNA]</scope>
    <source>
        <strain evidence="1 2">DSM 20410</strain>
    </source>
</reference>
<name>A0A0R2H8U9_WEIVI</name>
<dbReference type="Pfam" id="PF06161">
    <property type="entry name" value="DUF975"/>
    <property type="match status" value="1"/>
</dbReference>
<comment type="caution">
    <text evidence="1">The sequence shown here is derived from an EMBL/GenBank/DDBJ whole genome shotgun (WGS) entry which is preliminary data.</text>
</comment>
<dbReference type="Proteomes" id="UP000051992">
    <property type="component" value="Unassembled WGS sequence"/>
</dbReference>
<dbReference type="EMBL" id="JQBM01000001">
    <property type="protein sequence ID" value="KRN46997.1"/>
    <property type="molecule type" value="Genomic_DNA"/>
</dbReference>
<protein>
    <recommendedName>
        <fullName evidence="3">DUF975 family protein</fullName>
    </recommendedName>
</protein>
<organism evidence="1 2">
    <name type="scientific">Weissella viridescens</name>
    <name type="common">Lactobacillus viridescens</name>
    <dbReference type="NCBI Taxonomy" id="1629"/>
    <lineage>
        <taxon>Bacteria</taxon>
        <taxon>Bacillati</taxon>
        <taxon>Bacillota</taxon>
        <taxon>Bacilli</taxon>
        <taxon>Lactobacillales</taxon>
        <taxon>Lactobacillaceae</taxon>
        <taxon>Weissella</taxon>
    </lineage>
</organism>
<dbReference type="OrthoDB" id="9784844at2"/>